<dbReference type="Proteomes" id="UP001500571">
    <property type="component" value="Unassembled WGS sequence"/>
</dbReference>
<organism evidence="3 4">
    <name type="scientific">Nocardioides panacihumi</name>
    <dbReference type="NCBI Taxonomy" id="400774"/>
    <lineage>
        <taxon>Bacteria</taxon>
        <taxon>Bacillati</taxon>
        <taxon>Actinomycetota</taxon>
        <taxon>Actinomycetes</taxon>
        <taxon>Propionibacteriales</taxon>
        <taxon>Nocardioidaceae</taxon>
        <taxon>Nocardioides</taxon>
    </lineage>
</organism>
<proteinExistence type="inferred from homology"/>
<dbReference type="Gene3D" id="3.60.110.10">
    <property type="entry name" value="Carbon-nitrogen hydrolase"/>
    <property type="match status" value="1"/>
</dbReference>
<gene>
    <name evidence="3" type="ORF">GCM10009798_27290</name>
</gene>
<dbReference type="SUPFAM" id="SSF56317">
    <property type="entry name" value="Carbon-nitrogen hydrolase"/>
    <property type="match status" value="1"/>
</dbReference>
<evidence type="ECO:0000313" key="3">
    <source>
        <dbReference type="EMBL" id="GAA1965518.1"/>
    </source>
</evidence>
<comment type="caution">
    <text evidence="3">The sequence shown here is derived from an EMBL/GenBank/DDBJ whole genome shotgun (WGS) entry which is preliminary data.</text>
</comment>
<protein>
    <submittedName>
        <fullName evidence="3">Carbon-nitrogen hydrolase family protein</fullName>
    </submittedName>
</protein>
<feature type="domain" description="CN hydrolase" evidence="2">
    <location>
        <begin position="3"/>
        <end position="230"/>
    </location>
</feature>
<keyword evidence="4" id="KW-1185">Reference proteome</keyword>
<evidence type="ECO:0000313" key="4">
    <source>
        <dbReference type="Proteomes" id="UP001500571"/>
    </source>
</evidence>
<dbReference type="GO" id="GO:0016787">
    <property type="term" value="F:hydrolase activity"/>
    <property type="evidence" value="ECO:0007669"/>
    <property type="project" value="UniProtKB-KW"/>
</dbReference>
<dbReference type="InterPro" id="IPR003010">
    <property type="entry name" value="C-N_Hydrolase"/>
</dbReference>
<dbReference type="PANTHER" id="PTHR23088:SF27">
    <property type="entry name" value="DEAMINATED GLUTATHIONE AMIDASE"/>
    <property type="match status" value="1"/>
</dbReference>
<name>A0ABN2R927_9ACTN</name>
<dbReference type="InterPro" id="IPR036526">
    <property type="entry name" value="C-N_Hydrolase_sf"/>
</dbReference>
<evidence type="ECO:0000256" key="1">
    <source>
        <dbReference type="ARBA" id="ARBA00010613"/>
    </source>
</evidence>
<dbReference type="PROSITE" id="PS50263">
    <property type="entry name" value="CN_HYDROLASE"/>
    <property type="match status" value="1"/>
</dbReference>
<dbReference type="EMBL" id="BAAAPB010000002">
    <property type="protein sequence ID" value="GAA1965518.1"/>
    <property type="molecule type" value="Genomic_DNA"/>
</dbReference>
<dbReference type="RefSeq" id="WP_344045546.1">
    <property type="nucleotide sequence ID" value="NZ_BAAAPB010000002.1"/>
</dbReference>
<comment type="similarity">
    <text evidence="1">Belongs to the carbon-nitrogen hydrolase superfamily. NIT1/NIT2 family.</text>
</comment>
<sequence>MTLRIAAVQAAPVVGDTAANVAAAAAWTRRAAAGLVVFPEAFTTGYDDEVFRGPLPRVGETDWLDPLREAVEETGATVVLNSALDRGDRRTLTDLVLAPGREPWAAYDKQHLHPPERAVFTPGEHGTTLTVGGVAVALSVCYDANFPEHAAAAAQDGALVYVNSGAYFPGGEHRRDLHYASRALDNGVYVVFSALTGHGFIGGTAAYDPLGRPIDRLGTEEGVVVAEVDAGVVEATRADQRMWADRRPTLGRRVTRA</sequence>
<reference evidence="3 4" key="1">
    <citation type="journal article" date="2019" name="Int. J. Syst. Evol. Microbiol.">
        <title>The Global Catalogue of Microorganisms (GCM) 10K type strain sequencing project: providing services to taxonomists for standard genome sequencing and annotation.</title>
        <authorList>
            <consortium name="The Broad Institute Genomics Platform"/>
            <consortium name="The Broad Institute Genome Sequencing Center for Infectious Disease"/>
            <person name="Wu L."/>
            <person name="Ma J."/>
        </authorList>
    </citation>
    <scope>NUCLEOTIDE SEQUENCE [LARGE SCALE GENOMIC DNA]</scope>
    <source>
        <strain evidence="3 4">JCM 15309</strain>
    </source>
</reference>
<evidence type="ECO:0000259" key="2">
    <source>
        <dbReference type="PROSITE" id="PS50263"/>
    </source>
</evidence>
<keyword evidence="3" id="KW-0378">Hydrolase</keyword>
<dbReference type="CDD" id="cd07197">
    <property type="entry name" value="nitrilase"/>
    <property type="match status" value="1"/>
</dbReference>
<dbReference type="Pfam" id="PF00795">
    <property type="entry name" value="CN_hydrolase"/>
    <property type="match status" value="1"/>
</dbReference>
<dbReference type="PANTHER" id="PTHR23088">
    <property type="entry name" value="NITRILASE-RELATED"/>
    <property type="match status" value="1"/>
</dbReference>
<accession>A0ABN2R927</accession>